<organism evidence="1 2">
    <name type="scientific">Araneus ventricosus</name>
    <name type="common">Orbweaver spider</name>
    <name type="synonym">Epeira ventricosa</name>
    <dbReference type="NCBI Taxonomy" id="182803"/>
    <lineage>
        <taxon>Eukaryota</taxon>
        <taxon>Metazoa</taxon>
        <taxon>Ecdysozoa</taxon>
        <taxon>Arthropoda</taxon>
        <taxon>Chelicerata</taxon>
        <taxon>Arachnida</taxon>
        <taxon>Araneae</taxon>
        <taxon>Araneomorphae</taxon>
        <taxon>Entelegynae</taxon>
        <taxon>Araneoidea</taxon>
        <taxon>Araneidae</taxon>
        <taxon>Araneus</taxon>
    </lineage>
</organism>
<reference evidence="1 2" key="1">
    <citation type="journal article" date="2019" name="Sci. Rep.">
        <title>Orb-weaving spider Araneus ventricosus genome elucidates the spidroin gene catalogue.</title>
        <authorList>
            <person name="Kono N."/>
            <person name="Nakamura H."/>
            <person name="Ohtoshi R."/>
            <person name="Moran D.A.P."/>
            <person name="Shinohara A."/>
            <person name="Yoshida Y."/>
            <person name="Fujiwara M."/>
            <person name="Mori M."/>
            <person name="Tomita M."/>
            <person name="Arakawa K."/>
        </authorList>
    </citation>
    <scope>NUCLEOTIDE SEQUENCE [LARGE SCALE GENOMIC DNA]</scope>
</reference>
<name>A0A4Y2C7Q0_ARAVE</name>
<dbReference type="Proteomes" id="UP000499080">
    <property type="component" value="Unassembled WGS sequence"/>
</dbReference>
<dbReference type="Pfam" id="PF05380">
    <property type="entry name" value="Peptidase_A17"/>
    <property type="match status" value="1"/>
</dbReference>
<keyword evidence="2" id="KW-1185">Reference proteome</keyword>
<proteinExistence type="predicted"/>
<accession>A0A4Y2C7Q0</accession>
<dbReference type="PANTHER" id="PTHR47331:SF1">
    <property type="entry name" value="GAG-LIKE PROTEIN"/>
    <property type="match status" value="1"/>
</dbReference>
<comment type="caution">
    <text evidence="1">The sequence shown here is derived from an EMBL/GenBank/DDBJ whole genome shotgun (WGS) entry which is preliminary data.</text>
</comment>
<dbReference type="AlphaFoldDB" id="A0A4Y2C7Q0"/>
<evidence type="ECO:0008006" key="3">
    <source>
        <dbReference type="Google" id="ProtNLM"/>
    </source>
</evidence>
<dbReference type="OrthoDB" id="8194935at2759"/>
<evidence type="ECO:0000313" key="2">
    <source>
        <dbReference type="Proteomes" id="UP000499080"/>
    </source>
</evidence>
<sequence>MSLPRKYFKGCEKSEVSFHVFADASPKAYGVVAYFRYLYDKKDYCTSFIAAESPVALLKPLTLPRLELMAALVAAKLAKYLTGMSLNSAKKHSFGATVK</sequence>
<dbReference type="InterPro" id="IPR008042">
    <property type="entry name" value="Retrotrans_Pao"/>
</dbReference>
<gene>
    <name evidence="1" type="ORF">AVEN_111715_1</name>
</gene>
<dbReference type="PANTHER" id="PTHR47331">
    <property type="entry name" value="PHD-TYPE DOMAIN-CONTAINING PROTEIN"/>
    <property type="match status" value="1"/>
</dbReference>
<dbReference type="EMBL" id="BGPR01000157">
    <property type="protein sequence ID" value="GBM00481.1"/>
    <property type="molecule type" value="Genomic_DNA"/>
</dbReference>
<protein>
    <recommendedName>
        <fullName evidence="3">Reverse transcriptase/retrotransposon-derived protein RNase H-like domain-containing protein</fullName>
    </recommendedName>
</protein>
<evidence type="ECO:0000313" key="1">
    <source>
        <dbReference type="EMBL" id="GBM00481.1"/>
    </source>
</evidence>